<dbReference type="PATRIC" id="fig|80852.17.peg.170"/>
<organism evidence="2 3">
    <name type="scientific">Aliivibrio wodanis</name>
    <dbReference type="NCBI Taxonomy" id="80852"/>
    <lineage>
        <taxon>Bacteria</taxon>
        <taxon>Pseudomonadati</taxon>
        <taxon>Pseudomonadota</taxon>
        <taxon>Gammaproteobacteria</taxon>
        <taxon>Vibrionales</taxon>
        <taxon>Vibrionaceae</taxon>
        <taxon>Aliivibrio</taxon>
    </lineage>
</organism>
<reference evidence="3" key="1">
    <citation type="submission" date="2014-09" db="EMBL/GenBank/DDBJ databases">
        <authorList>
            <person name="Hjerde E."/>
        </authorList>
    </citation>
    <scope>NUCLEOTIDE SEQUENCE [LARGE SCALE GENOMIC DNA]</scope>
    <source>
        <strain evidence="3">06/09/139</strain>
    </source>
</reference>
<dbReference type="InterPro" id="IPR038636">
    <property type="entry name" value="Wzi_sf"/>
</dbReference>
<protein>
    <submittedName>
        <fullName evidence="2">Putative exported protein</fullName>
    </submittedName>
</protein>
<keyword evidence="1" id="KW-0732">Signal</keyword>
<dbReference type="AlphaFoldDB" id="A0A090IPR2"/>
<accession>A0A090IPR2</accession>
<evidence type="ECO:0000256" key="1">
    <source>
        <dbReference type="SAM" id="SignalP"/>
    </source>
</evidence>
<dbReference type="STRING" id="80852.AWOD_I_0165"/>
<feature type="chain" id="PRO_5001857622" evidence="1">
    <location>
        <begin position="28"/>
        <end position="418"/>
    </location>
</feature>
<evidence type="ECO:0000313" key="3">
    <source>
        <dbReference type="Proteomes" id="UP000032427"/>
    </source>
</evidence>
<feature type="signal peptide" evidence="1">
    <location>
        <begin position="1"/>
        <end position="27"/>
    </location>
</feature>
<dbReference type="KEGG" id="awd:AWOD_I_0165"/>
<dbReference type="Gene3D" id="2.40.160.130">
    <property type="entry name" value="Capsule assembly protein Wzi"/>
    <property type="match status" value="1"/>
</dbReference>
<dbReference type="HOGENOM" id="CLU_656633_0_0_6"/>
<evidence type="ECO:0000313" key="2">
    <source>
        <dbReference type="EMBL" id="CED70260.1"/>
    </source>
</evidence>
<keyword evidence="3" id="KW-1185">Reference proteome</keyword>
<gene>
    <name evidence="2" type="ORF">AWOD_I_0165</name>
</gene>
<dbReference type="EMBL" id="LN554846">
    <property type="protein sequence ID" value="CED70260.1"/>
    <property type="molecule type" value="Genomic_DNA"/>
</dbReference>
<dbReference type="Pfam" id="PF14052">
    <property type="entry name" value="Caps_assemb_Wzi"/>
    <property type="match status" value="1"/>
</dbReference>
<dbReference type="InterPro" id="IPR026950">
    <property type="entry name" value="Caps_assemb_Wzi"/>
</dbReference>
<name>A0A090IPR2_9GAMM</name>
<sequence>MKQTLKIKKTVLSSILSVALYSSISHASPWVEAQDPILRSNIQLLSDSGLLSSATNTYPFRWVQISDDLLAIDRTGLTVEQSLAYRYVKHSYDAARTSGNRNQFTSFISSENKSSSGFGDGLRGQWNASALKEITDKQFSMRISVGYHKNQQDENEYNFANSYFALGDSNWQFSVSNIERWWGHGWANSLSLSQKEAPLETVGIAYLSDGEILPDNLWIESFIGRLDSSKHNASFEDDYIWSNRVSGKVSIVELGASYQLLNKSNQYQTTVDAKIALPELENVYSSFYGSISLDNQTDIGRTLIGWDAQTLLNGQLLRFYIEQLSNNEEAVAIGQDDTRFYHQEENLTLGAHVLLSNDHQISLQIQELTELADSGLESTQQVTYALPVLSGMAILGVSNNVEPEKNDLIGWVNWDYRF</sequence>
<proteinExistence type="predicted"/>
<dbReference type="Proteomes" id="UP000032427">
    <property type="component" value="Chromosome 1"/>
</dbReference>